<dbReference type="RefSeq" id="WP_004011805.1">
    <property type="nucleotide sequence ID" value="NZ_CAMPUA010000008.1"/>
</dbReference>
<dbReference type="EMBL" id="JABCUV010000010">
    <property type="protein sequence ID" value="NMW93734.1"/>
    <property type="molecule type" value="Genomic_DNA"/>
</dbReference>
<evidence type="ECO:0000256" key="6">
    <source>
        <dbReference type="SAM" id="Phobius"/>
    </source>
</evidence>
<dbReference type="GO" id="GO:0006935">
    <property type="term" value="P:chemotaxis"/>
    <property type="evidence" value="ECO:0007669"/>
    <property type="project" value="InterPro"/>
</dbReference>
<organism evidence="7 8">
    <name type="scientific">Mobiluncus mulieris</name>
    <dbReference type="NCBI Taxonomy" id="2052"/>
    <lineage>
        <taxon>Bacteria</taxon>
        <taxon>Bacillati</taxon>
        <taxon>Actinomycetota</taxon>
        <taxon>Actinomycetes</taxon>
        <taxon>Actinomycetales</taxon>
        <taxon>Actinomycetaceae</taxon>
        <taxon>Mobiluncus</taxon>
    </lineage>
</organism>
<sequence length="568" mass="60440">MTMNTPDMATTNRQVESKDSKIRCNARGKKLRRVPLSIQLGAIGASGVLGLLIMLLTFVIGINLYAGASNAYTQEESDVELAQALNHDMLRLIASESEVKRLSLLKTTIEEDVRASLVQGHTKEVNEYIDLTDKRLEELSKIKDPDIAKIVAQTTEVTEQFHDAIKQIMQLYGQRKYEEGGAIDVSSYVNDLGTLIPQIVEASEAKMDVAVDQAVSMRVAMVTLMVVVSLVILVISLVIGILVRRTLRKTVTLAGNTIGAMANGDFTAESQLLMNDEVGDVSVKLNSTQASLRRLVGSAAEVAGEVNSVATEVGQGINDAYDETQEVIAQTKVVAGAAGDVAQSIQTVAAGAEEMGASIREISTNANEAARVANDATEVAKRTNETVAKLGVSSREIGDVVKTITGIAEQTNLLALNATIEAARAGEAGKGFAVVAGEVKDLAQETGKATDEITAKITAIQSDTDGAVAAIERISEIIQQINDYQTTIAAAVEEQTATTNEMSRSVSEAASGSGEITDTIGQYQTLAEDFSDKVVSLHKTSKGLVTSARTMDGYISQFKYKETAEGEV</sequence>
<evidence type="ECO:0000256" key="4">
    <source>
        <dbReference type="ARBA" id="ARBA00029447"/>
    </source>
</evidence>
<dbReference type="OrthoDB" id="1115140at2"/>
<dbReference type="GO" id="GO:0004888">
    <property type="term" value="F:transmembrane signaling receptor activity"/>
    <property type="evidence" value="ECO:0007669"/>
    <property type="project" value="InterPro"/>
</dbReference>
<evidence type="ECO:0000256" key="3">
    <source>
        <dbReference type="ARBA" id="ARBA00023224"/>
    </source>
</evidence>
<evidence type="ECO:0000313" key="8">
    <source>
        <dbReference type="Proteomes" id="UP000582487"/>
    </source>
</evidence>
<keyword evidence="3" id="KW-0807">Transducer</keyword>
<dbReference type="SMART" id="SM00283">
    <property type="entry name" value="MA"/>
    <property type="match status" value="1"/>
</dbReference>
<evidence type="ECO:0000256" key="5">
    <source>
        <dbReference type="SAM" id="MobiDB-lite"/>
    </source>
</evidence>
<feature type="transmembrane region" description="Helical" evidence="6">
    <location>
        <begin position="40"/>
        <end position="66"/>
    </location>
</feature>
<dbReference type="PANTHER" id="PTHR32089:SF112">
    <property type="entry name" value="LYSOZYME-LIKE PROTEIN-RELATED"/>
    <property type="match status" value="1"/>
</dbReference>
<keyword evidence="1 6" id="KW-0812">Transmembrane</keyword>
<dbReference type="Proteomes" id="UP000582487">
    <property type="component" value="Unassembled WGS sequence"/>
</dbReference>
<protein>
    <submittedName>
        <fullName evidence="7">HAMP domain-containing protein</fullName>
    </submittedName>
</protein>
<evidence type="ECO:0000256" key="2">
    <source>
        <dbReference type="ARBA" id="ARBA00022989"/>
    </source>
</evidence>
<dbReference type="InterPro" id="IPR004090">
    <property type="entry name" value="Chemotax_Me-accpt_rcpt"/>
</dbReference>
<dbReference type="Pfam" id="PF00015">
    <property type="entry name" value="MCPsignal"/>
    <property type="match status" value="1"/>
</dbReference>
<reference evidence="7 8" key="1">
    <citation type="submission" date="2020-04" db="EMBL/GenBank/DDBJ databases">
        <title>Antimicrobial susceptibility and clonality of vaginal-derived multi-drug resistant Mobiluncus isolates in China.</title>
        <authorList>
            <person name="Zhang X."/>
        </authorList>
    </citation>
    <scope>NUCLEOTIDE SEQUENCE [LARGE SCALE GENOMIC DNA]</scope>
    <source>
        <strain evidence="7 8">7</strain>
    </source>
</reference>
<feature type="compositionally biased region" description="Polar residues" evidence="5">
    <location>
        <begin position="1"/>
        <end position="14"/>
    </location>
</feature>
<dbReference type="PROSITE" id="PS50885">
    <property type="entry name" value="HAMP"/>
    <property type="match status" value="1"/>
</dbReference>
<gene>
    <name evidence="7" type="ORF">HHJ74_08570</name>
</gene>
<comment type="similarity">
    <text evidence="4">Belongs to the methyl-accepting chemotaxis (MCP) protein family.</text>
</comment>
<dbReference type="PRINTS" id="PR00260">
    <property type="entry name" value="CHEMTRNSDUCR"/>
</dbReference>
<dbReference type="PANTHER" id="PTHR32089">
    <property type="entry name" value="METHYL-ACCEPTING CHEMOTAXIS PROTEIN MCPB"/>
    <property type="match status" value="1"/>
</dbReference>
<accession>A0A2J9KSF1</accession>
<dbReference type="PROSITE" id="PS50111">
    <property type="entry name" value="CHEMOTAXIS_TRANSDUC_2"/>
    <property type="match status" value="1"/>
</dbReference>
<name>A0A2J9KSF1_9ACTO</name>
<dbReference type="AlphaFoldDB" id="A0A2J9KSF1"/>
<keyword evidence="2 6" id="KW-1133">Transmembrane helix</keyword>
<keyword evidence="6" id="KW-0472">Membrane</keyword>
<evidence type="ECO:0000313" key="7">
    <source>
        <dbReference type="EMBL" id="NMW93734.1"/>
    </source>
</evidence>
<evidence type="ECO:0000256" key="1">
    <source>
        <dbReference type="ARBA" id="ARBA00022692"/>
    </source>
</evidence>
<proteinExistence type="inferred from homology"/>
<feature type="transmembrane region" description="Helical" evidence="6">
    <location>
        <begin position="219"/>
        <end position="243"/>
    </location>
</feature>
<dbReference type="SUPFAM" id="SSF58104">
    <property type="entry name" value="Methyl-accepting chemotaxis protein (MCP) signaling domain"/>
    <property type="match status" value="1"/>
</dbReference>
<comment type="caution">
    <text evidence="7">The sequence shown here is derived from an EMBL/GenBank/DDBJ whole genome shotgun (WGS) entry which is preliminary data.</text>
</comment>
<feature type="region of interest" description="Disordered" evidence="5">
    <location>
        <begin position="1"/>
        <end position="20"/>
    </location>
</feature>
<dbReference type="GO" id="GO:0007165">
    <property type="term" value="P:signal transduction"/>
    <property type="evidence" value="ECO:0007669"/>
    <property type="project" value="UniProtKB-KW"/>
</dbReference>
<dbReference type="Gene3D" id="1.10.287.950">
    <property type="entry name" value="Methyl-accepting chemotaxis protein"/>
    <property type="match status" value="1"/>
</dbReference>
<dbReference type="InterPro" id="IPR004089">
    <property type="entry name" value="MCPsignal_dom"/>
</dbReference>
<dbReference type="InterPro" id="IPR003660">
    <property type="entry name" value="HAMP_dom"/>
</dbReference>
<dbReference type="GO" id="GO:0016020">
    <property type="term" value="C:membrane"/>
    <property type="evidence" value="ECO:0007669"/>
    <property type="project" value="InterPro"/>
</dbReference>